<feature type="compositionally biased region" description="Low complexity" evidence="3">
    <location>
        <begin position="124"/>
        <end position="133"/>
    </location>
</feature>
<gene>
    <name evidence="5" type="primary">CYK3</name>
    <name evidence="5" type="ORF">BG006_004475</name>
</gene>
<dbReference type="InterPro" id="IPR001452">
    <property type="entry name" value="SH3_domain"/>
</dbReference>
<dbReference type="InterPro" id="IPR052557">
    <property type="entry name" value="CAP/Cytokinesis_protein"/>
</dbReference>
<feature type="compositionally biased region" description="Polar residues" evidence="3">
    <location>
        <begin position="535"/>
        <end position="546"/>
    </location>
</feature>
<dbReference type="PROSITE" id="PS50002">
    <property type="entry name" value="SH3"/>
    <property type="match status" value="1"/>
</dbReference>
<evidence type="ECO:0000313" key="6">
    <source>
        <dbReference type="Proteomes" id="UP000696485"/>
    </source>
</evidence>
<dbReference type="InterPro" id="IPR036028">
    <property type="entry name" value="SH3-like_dom_sf"/>
</dbReference>
<keyword evidence="6" id="KW-1185">Reference proteome</keyword>
<dbReference type="InterPro" id="IPR038765">
    <property type="entry name" value="Papain-like_cys_pep_sf"/>
</dbReference>
<comment type="caution">
    <text evidence="5">The sequence shown here is derived from an EMBL/GenBank/DDBJ whole genome shotgun (WGS) entry which is preliminary data.</text>
</comment>
<feature type="region of interest" description="Disordered" evidence="3">
    <location>
        <begin position="438"/>
        <end position="465"/>
    </location>
</feature>
<sequence length="1490" mass="160815">MYYGGWWKGSLVHNNDYGSFPSNFVERISTNDNSNEDAQEGALSPIRPLSRQQHARHPSTESRFAKRKPVNAEDTKRGSTPTTKSPNPGPNASNVPVSNATSQTERRKNPQAILPDSAFEDRSPAPTTSTTTPQFQRLAPRFGPRQTSDGQRSTRSSQLSNADKADTPKGKKKPPGPKEPSIPTGPSIPGAYLSEPQAQLTVEVTNQAVYNPNYSEQQKHQKHATEATTLELLNPSGPNKLSATGGDMQLNNRYSMPNLADGLNCQGNGSLGPHQIQENRLPPAPTLTPGRMHPHESSVGPRTSGTQSAHNLPMGARIPEHDEFGLPKADQDSRHGHNNSEDASQHFQPGMMPRSATEYHDQGFDGSQMSAHALHAVHPLTNNSYGSGQMYLQQQQNQLHLQQQHLQQHRHSTANIQPLSQPYPPIGKSELSLENLEKHNRSQSTLDAPKPGPSQAVVHGRSRSQVNLRPEGSAAFNPYDHQSCLQQQQYRVIQQGHAPINRPSMCNLNPSIVIPPRSRQHLSHSHCGSSMPPGESTNTTSPTTYQPYIYSPDTPTSASTATSAYGDLTSPSSAGTSMSRASVLGGGGLREQRRKSEAMMRPKHSTTSTLATRRFSDDTKQLLASVTTATVTAMPSSTLLSSTSFMDPDTADIDMSAYTAKKPKTTLIRAFKQILNPKKVAEKDAIKNQNEHFAWVEMQKSLKRVSSPEPTLDNPFFTTQAIMHGANASSGGGMVAMDEYSHQDPFEVLKRSHVMRDAAPTGNTLDFGPGVFVQVDKVARNINQRGPHMTPQLLSQKYLTRPYSKSPLFKLRVLFVWVSENIRLEGGPTRDVSGGRYKLGPAGDHLAAAAHAMGGLGSAANSPSSRPGSLVPPAAVFMTGIEEYSRGFLQEDSPELAQDVLTSRFCKTGEGFANLFAEMALAAGIEDVGVVKGYIRGPMDVFSKDVPPPNHAWNVVRIDGTYRFIDCCLASPYHPAHYPNRPSGASPFYFLTSPMDLVLSHFPTFLTYQYIAPAIPPHVFVRLPFVRPAFFEYGLNLVDFKKRTRLEIKDDQPIEVVIRIDGGGNGQTSVGSGSAGGASVAGGVATPMTSVQGLFGGECLGKGCGEGIELRAEVEAMTSEGKVIRKRGLAQIMIWNPYYQTSSSGTVAPATMSTPAPGAPSGSAVTTSNTVTTMSRLYQGHHCTGIRIAKIKAVLPAETVMSANGVRKGVVHIYAGRKVENAPTDATPYSLALSLPITHTGIMPKTPFNFVLPHFSPYEFYVKAPQSELLYYPHTYSFCVVSLAAQAQSAAASAAAVTEAEMNVGASTSSANNSANNTNNNTGPMSSLFPRHTKSSSMAPLPLYRGQSSTTTSSIRSPPQAPVLSTSVSTTSYRNGAGHPYQHQHYSSVASTSSLSVGGVASASPSSVTLSSIANGHNGQGVPRPERMVLRTQTNRIYKLVYDPLRQCHEAKVAVKERGIWECVRMDEGGKSRVGREGTGGVVIASWKCV</sequence>
<name>A0A9P5SL47_9FUNG</name>
<feature type="region of interest" description="Disordered" evidence="3">
    <location>
        <begin position="518"/>
        <end position="609"/>
    </location>
</feature>
<dbReference type="PANTHER" id="PTHR46333">
    <property type="entry name" value="CYTOKINESIS PROTEIN 3"/>
    <property type="match status" value="1"/>
</dbReference>
<feature type="region of interest" description="Disordered" evidence="3">
    <location>
        <begin position="1307"/>
        <end position="1371"/>
    </location>
</feature>
<evidence type="ECO:0000256" key="3">
    <source>
        <dbReference type="SAM" id="MobiDB-lite"/>
    </source>
</evidence>
<feature type="compositionally biased region" description="Basic and acidic residues" evidence="3">
    <location>
        <begin position="590"/>
        <end position="600"/>
    </location>
</feature>
<dbReference type="Proteomes" id="UP000696485">
    <property type="component" value="Unassembled WGS sequence"/>
</dbReference>
<feature type="region of interest" description="Disordered" evidence="3">
    <location>
        <begin position="267"/>
        <end position="360"/>
    </location>
</feature>
<evidence type="ECO:0000256" key="1">
    <source>
        <dbReference type="ARBA" id="ARBA00022443"/>
    </source>
</evidence>
<dbReference type="SUPFAM" id="SSF50044">
    <property type="entry name" value="SH3-domain"/>
    <property type="match status" value="1"/>
</dbReference>
<dbReference type="PANTHER" id="PTHR46333:SF2">
    <property type="entry name" value="CYTOKINESIS PROTEIN 3"/>
    <property type="match status" value="1"/>
</dbReference>
<reference evidence="5" key="1">
    <citation type="journal article" date="2020" name="Fungal Divers.">
        <title>Resolving the Mortierellaceae phylogeny through synthesis of multi-gene phylogenetics and phylogenomics.</title>
        <authorList>
            <person name="Vandepol N."/>
            <person name="Liber J."/>
            <person name="Desiro A."/>
            <person name="Na H."/>
            <person name="Kennedy M."/>
            <person name="Barry K."/>
            <person name="Grigoriev I.V."/>
            <person name="Miller A.N."/>
            <person name="O'Donnell K."/>
            <person name="Stajich J.E."/>
            <person name="Bonito G."/>
        </authorList>
    </citation>
    <scope>NUCLEOTIDE SEQUENCE</scope>
    <source>
        <strain evidence="5">NVP1</strain>
    </source>
</reference>
<keyword evidence="1 2" id="KW-0728">SH3 domain</keyword>
<protein>
    <submittedName>
        <fullName evidence="5">Cytokinesis protein 3</fullName>
    </submittedName>
</protein>
<proteinExistence type="predicted"/>
<dbReference type="SUPFAM" id="SSF54001">
    <property type="entry name" value="Cysteine proteinases"/>
    <property type="match status" value="1"/>
</dbReference>
<organism evidence="5 6">
    <name type="scientific">Podila minutissima</name>
    <dbReference type="NCBI Taxonomy" id="64525"/>
    <lineage>
        <taxon>Eukaryota</taxon>
        <taxon>Fungi</taxon>
        <taxon>Fungi incertae sedis</taxon>
        <taxon>Mucoromycota</taxon>
        <taxon>Mortierellomycotina</taxon>
        <taxon>Mortierellomycetes</taxon>
        <taxon>Mortierellales</taxon>
        <taxon>Mortierellaceae</taxon>
        <taxon>Podila</taxon>
    </lineage>
</organism>
<dbReference type="EMBL" id="JAAAUY010000248">
    <property type="protein sequence ID" value="KAF9332638.1"/>
    <property type="molecule type" value="Genomic_DNA"/>
</dbReference>
<feature type="region of interest" description="Disordered" evidence="3">
    <location>
        <begin position="28"/>
        <end position="192"/>
    </location>
</feature>
<feature type="compositionally biased region" description="Basic and acidic residues" evidence="3">
    <location>
        <begin position="318"/>
        <end position="344"/>
    </location>
</feature>
<accession>A0A9P5SL47</accession>
<feature type="compositionally biased region" description="Polar residues" evidence="3">
    <location>
        <begin position="145"/>
        <end position="161"/>
    </location>
</feature>
<evidence type="ECO:0000256" key="2">
    <source>
        <dbReference type="PROSITE-ProRule" id="PRU00192"/>
    </source>
</evidence>
<evidence type="ECO:0000313" key="5">
    <source>
        <dbReference type="EMBL" id="KAF9332638.1"/>
    </source>
</evidence>
<feature type="compositionally biased region" description="Polar residues" evidence="3">
    <location>
        <begin position="569"/>
        <end position="580"/>
    </location>
</feature>
<feature type="domain" description="SH3" evidence="4">
    <location>
        <begin position="1"/>
        <end position="30"/>
    </location>
</feature>
<dbReference type="GO" id="GO:0110085">
    <property type="term" value="C:mitotic actomyosin contractile ring"/>
    <property type="evidence" value="ECO:0007669"/>
    <property type="project" value="TreeGrafter"/>
</dbReference>
<dbReference type="GO" id="GO:0140278">
    <property type="term" value="P:mitotic division septum assembly"/>
    <property type="evidence" value="ECO:0007669"/>
    <property type="project" value="TreeGrafter"/>
</dbReference>
<feature type="compositionally biased region" description="Polar residues" evidence="3">
    <location>
        <begin position="300"/>
        <end position="310"/>
    </location>
</feature>
<feature type="compositionally biased region" description="Basic and acidic residues" evidence="3">
    <location>
        <begin position="58"/>
        <end position="77"/>
    </location>
</feature>
<evidence type="ECO:0000259" key="4">
    <source>
        <dbReference type="PROSITE" id="PS50002"/>
    </source>
</evidence>
<feature type="compositionally biased region" description="Polar residues" evidence="3">
    <location>
        <begin position="78"/>
        <end position="103"/>
    </location>
</feature>
<feature type="compositionally biased region" description="Low complexity" evidence="3">
    <location>
        <begin position="1307"/>
        <end position="1322"/>
    </location>
</feature>